<proteinExistence type="predicted"/>
<organism evidence="1 2">
    <name type="scientific">Panagrolaimus sp. JU765</name>
    <dbReference type="NCBI Taxonomy" id="591449"/>
    <lineage>
        <taxon>Eukaryota</taxon>
        <taxon>Metazoa</taxon>
        <taxon>Ecdysozoa</taxon>
        <taxon>Nematoda</taxon>
        <taxon>Chromadorea</taxon>
        <taxon>Rhabditida</taxon>
        <taxon>Tylenchina</taxon>
        <taxon>Panagrolaimomorpha</taxon>
        <taxon>Panagrolaimoidea</taxon>
        <taxon>Panagrolaimidae</taxon>
        <taxon>Panagrolaimus</taxon>
    </lineage>
</organism>
<dbReference type="Proteomes" id="UP000887576">
    <property type="component" value="Unplaced"/>
</dbReference>
<reference evidence="2" key="1">
    <citation type="submission" date="2022-11" db="UniProtKB">
        <authorList>
            <consortium name="WormBaseParasite"/>
        </authorList>
    </citation>
    <scope>IDENTIFICATION</scope>
</reference>
<sequence>MAPKVPATKKAGGNKKAEAVAKAVDTKKKAVKGTHQHKKKVRTSVYFRRPKTLKHARQPRYPRKAVPSRPKLDAYSIIKHPLTTESAMKSIEETNTLVFIVDVRANKHQISSAVNKQYNVKPLKVNTMITPLHHKKAYVRLPADFDALDIANKIGII</sequence>
<evidence type="ECO:0000313" key="2">
    <source>
        <dbReference type="WBParaSite" id="JU765_v2.g18491.t1"/>
    </source>
</evidence>
<name>A0AC34QR00_9BILA</name>
<dbReference type="WBParaSite" id="JU765_v2.g18491.t1">
    <property type="protein sequence ID" value="JU765_v2.g18491.t1"/>
    <property type="gene ID" value="JU765_v2.g18491"/>
</dbReference>
<evidence type="ECO:0000313" key="1">
    <source>
        <dbReference type="Proteomes" id="UP000887576"/>
    </source>
</evidence>
<protein>
    <submittedName>
        <fullName evidence="2">Ribosomal protein L23/L25 N-terminal domain-containing protein</fullName>
    </submittedName>
</protein>
<accession>A0AC34QR00</accession>